<accession>A0A6N9VNR5</accession>
<proteinExistence type="predicted"/>
<dbReference type="AlphaFoldDB" id="A0A6N9VNR5"/>
<dbReference type="Proteomes" id="UP000471648">
    <property type="component" value="Unassembled WGS sequence"/>
</dbReference>
<comment type="caution">
    <text evidence="1">The sequence shown here is derived from an EMBL/GenBank/DDBJ whole genome shotgun (WGS) entry which is preliminary data.</text>
</comment>
<organism evidence="1 2">
    <name type="scientific">Streptomyces microflavus</name>
    <name type="common">Streptomyces lipmanii</name>
    <dbReference type="NCBI Taxonomy" id="1919"/>
    <lineage>
        <taxon>Bacteria</taxon>
        <taxon>Bacillati</taxon>
        <taxon>Actinomycetota</taxon>
        <taxon>Actinomycetes</taxon>
        <taxon>Kitasatosporales</taxon>
        <taxon>Streptomycetaceae</taxon>
        <taxon>Streptomyces</taxon>
    </lineage>
</organism>
<name>A0A6N9VNR5_STRMI</name>
<dbReference type="EMBL" id="JAAGME010001680">
    <property type="protein sequence ID" value="NEB73115.1"/>
    <property type="molecule type" value="Genomic_DNA"/>
</dbReference>
<reference evidence="1 2" key="1">
    <citation type="submission" date="2020-01" db="EMBL/GenBank/DDBJ databases">
        <title>Insect and environment-associated Actinomycetes.</title>
        <authorList>
            <person name="Currrie C."/>
            <person name="Chevrette M."/>
            <person name="Carlson C."/>
            <person name="Stubbendieck R."/>
            <person name="Wendt-Pienkowski E."/>
        </authorList>
    </citation>
    <scope>NUCLEOTIDE SEQUENCE [LARGE SCALE GENOMIC DNA]</scope>
    <source>
        <strain evidence="1 2">SID14438</strain>
    </source>
</reference>
<evidence type="ECO:0000313" key="1">
    <source>
        <dbReference type="EMBL" id="NEB73115.1"/>
    </source>
</evidence>
<feature type="non-terminal residue" evidence="1">
    <location>
        <position position="363"/>
    </location>
</feature>
<sequence>MSAERPTLPPVRLHSEAELARDALAAPLFVRAVRLARWAGPDARVGAGGELVEAQLPAAAEHLGLSADDDGAAYASEAWRLAVDTGLLDVTDPEEGELPDGGESEGEGTVTAGENLELLTTGSPQDVLGIWLEGLDAVHADATAPVLDDFADLVGEDGSIDFDALDWDPEAEAEFLDGVLGNLYLLTLADGAGEGPVPLPALAASMIVPDDMGEPTDDILEQVSEAMMRLDDQFRLLEPIGIVEYQPVDEALMVEEGDAADASAGGADEEDVTRYGMVRLTPLGLYGIRARMLEAGVDAPAVGDLADKGADALLDGIAYYPEAAARAEIQLWLAGRGTQGAVPAAAELLAAARGTDEGAPLRR</sequence>
<protein>
    <submittedName>
        <fullName evidence="1">Uncharacterized protein</fullName>
    </submittedName>
</protein>
<dbReference type="RefSeq" id="WP_164359247.1">
    <property type="nucleotide sequence ID" value="NZ_JAAGME010001680.1"/>
</dbReference>
<gene>
    <name evidence="1" type="ORF">G3I39_39500</name>
</gene>
<evidence type="ECO:0000313" key="2">
    <source>
        <dbReference type="Proteomes" id="UP000471648"/>
    </source>
</evidence>